<dbReference type="PROSITE" id="PS01360">
    <property type="entry name" value="ZF_MYND_1"/>
    <property type="match status" value="1"/>
</dbReference>
<feature type="transmembrane region" description="Helical" evidence="5">
    <location>
        <begin position="556"/>
        <end position="578"/>
    </location>
</feature>
<name>A0ABR1TA22_9PEZI</name>
<keyword evidence="5" id="KW-0812">Transmembrane</keyword>
<dbReference type="Pfam" id="PF01753">
    <property type="entry name" value="zf-MYND"/>
    <property type="match status" value="1"/>
</dbReference>
<proteinExistence type="predicted"/>
<dbReference type="InterPro" id="IPR002893">
    <property type="entry name" value="Znf_MYND"/>
</dbReference>
<accession>A0ABR1TA22</accession>
<protein>
    <recommendedName>
        <fullName evidence="6">MYND-type domain-containing protein</fullName>
    </recommendedName>
</protein>
<keyword evidence="5" id="KW-0472">Membrane</keyword>
<keyword evidence="5" id="KW-1133">Transmembrane helix</keyword>
<dbReference type="SUPFAM" id="SSF144232">
    <property type="entry name" value="HIT/MYND zinc finger-like"/>
    <property type="match status" value="1"/>
</dbReference>
<evidence type="ECO:0000256" key="2">
    <source>
        <dbReference type="ARBA" id="ARBA00022771"/>
    </source>
</evidence>
<keyword evidence="1" id="KW-0479">Metal-binding</keyword>
<dbReference type="Gene3D" id="6.10.140.2220">
    <property type="match status" value="1"/>
</dbReference>
<organism evidence="7 8">
    <name type="scientific">Apiospora rasikravindrae</name>
    <dbReference type="NCBI Taxonomy" id="990691"/>
    <lineage>
        <taxon>Eukaryota</taxon>
        <taxon>Fungi</taxon>
        <taxon>Dikarya</taxon>
        <taxon>Ascomycota</taxon>
        <taxon>Pezizomycotina</taxon>
        <taxon>Sordariomycetes</taxon>
        <taxon>Xylariomycetidae</taxon>
        <taxon>Amphisphaeriales</taxon>
        <taxon>Apiosporaceae</taxon>
        <taxon>Apiospora</taxon>
    </lineage>
</organism>
<dbReference type="Proteomes" id="UP001444661">
    <property type="component" value="Unassembled WGS sequence"/>
</dbReference>
<evidence type="ECO:0000313" key="8">
    <source>
        <dbReference type="Proteomes" id="UP001444661"/>
    </source>
</evidence>
<evidence type="ECO:0000313" key="7">
    <source>
        <dbReference type="EMBL" id="KAK8043450.1"/>
    </source>
</evidence>
<keyword evidence="3" id="KW-0862">Zinc</keyword>
<dbReference type="EMBL" id="JAQQWK010000004">
    <property type="protein sequence ID" value="KAK8043450.1"/>
    <property type="molecule type" value="Genomic_DNA"/>
</dbReference>
<evidence type="ECO:0000256" key="1">
    <source>
        <dbReference type="ARBA" id="ARBA00022723"/>
    </source>
</evidence>
<evidence type="ECO:0000259" key="6">
    <source>
        <dbReference type="PROSITE" id="PS50865"/>
    </source>
</evidence>
<sequence length="579" mass="64629">MACPKAVSSLSPLIFCVVEPTGDQSDFFQRSVGWVLTSTRHPERLVTVSPYEVQQLLPLIKASTYVTLRLHVPRMNMNQQPLDHLTLYTVPEREVAMTTLPPETPSSLLNLFAGQLYLKSFYEYTQLCDLLGLLWEETVDDNGSIIEADGFILTPRRSEETVGDASTLVNKTRFTRSPTKFLQIVMTNVRRNNESIEKTHMGRLLSGRLLNRDDFELHQVDAVNQAGVGSLNWIMERSISPYLNYFELRHSTVNYFQQARPVYRPERKGAGVAEMANASLQVAAGNVILKLLSSNHANKRAASTQVVLSNNEPLLHKLVGLTHAAFDLDHPPHPTSSHEMSSARLGPCILCKKQNSPRCEKCNSAFYCSKACHRIDWPIHGILCESFTKFDASKRPTPEHFRVILFSPKNEMPQFTWMHCKWYNDNGYRYQSPTPHSLVGPRCRVERVELFLSPSLNRQLGAVMLSFNAYCMVDGSKPNKSVGSITAAMMSGSLCDWRGRITAYGEVASGVNQACCRDLDMNDWPHIAAFFLSYSCKPVSINTDPSLPSAQTHTGAGLKGVAISVAVLLVAIVIGLCCR</sequence>
<evidence type="ECO:0000256" key="4">
    <source>
        <dbReference type="PROSITE-ProRule" id="PRU00134"/>
    </source>
</evidence>
<evidence type="ECO:0000256" key="5">
    <source>
        <dbReference type="SAM" id="Phobius"/>
    </source>
</evidence>
<comment type="caution">
    <text evidence="7">The sequence shown here is derived from an EMBL/GenBank/DDBJ whole genome shotgun (WGS) entry which is preliminary data.</text>
</comment>
<dbReference type="PROSITE" id="PS50865">
    <property type="entry name" value="ZF_MYND_2"/>
    <property type="match status" value="1"/>
</dbReference>
<keyword evidence="8" id="KW-1185">Reference proteome</keyword>
<reference evidence="7 8" key="1">
    <citation type="submission" date="2023-01" db="EMBL/GenBank/DDBJ databases">
        <title>Analysis of 21 Apiospora genomes using comparative genomics revels a genus with tremendous synthesis potential of carbohydrate active enzymes and secondary metabolites.</title>
        <authorList>
            <person name="Sorensen T."/>
        </authorList>
    </citation>
    <scope>NUCLEOTIDE SEQUENCE [LARGE SCALE GENOMIC DNA]</scope>
    <source>
        <strain evidence="7 8">CBS 33761</strain>
    </source>
</reference>
<evidence type="ECO:0000256" key="3">
    <source>
        <dbReference type="ARBA" id="ARBA00022833"/>
    </source>
</evidence>
<keyword evidence="2 4" id="KW-0863">Zinc-finger</keyword>
<gene>
    <name evidence="7" type="ORF">PG993_005880</name>
</gene>
<feature type="domain" description="MYND-type" evidence="6">
    <location>
        <begin position="348"/>
        <end position="384"/>
    </location>
</feature>